<feature type="repeat" description="CXXCXGXG motif" evidence="11">
    <location>
        <begin position="164"/>
        <end position="171"/>
    </location>
</feature>
<evidence type="ECO:0000256" key="2">
    <source>
        <dbReference type="ARBA" id="ARBA00022705"/>
    </source>
</evidence>
<dbReference type="InterPro" id="IPR001305">
    <property type="entry name" value="HSP_DnaJ_Cys-rich_dom"/>
</dbReference>
<dbReference type="InterPro" id="IPR036410">
    <property type="entry name" value="HSP_DnaJ_Cys-rich_dom_sf"/>
</dbReference>
<evidence type="ECO:0000256" key="10">
    <source>
        <dbReference type="ARBA" id="ARBA00067609"/>
    </source>
</evidence>
<dbReference type="GO" id="GO:0042026">
    <property type="term" value="P:protein refolding"/>
    <property type="evidence" value="ECO:0007669"/>
    <property type="project" value="TreeGrafter"/>
</dbReference>
<dbReference type="PRINTS" id="PR00625">
    <property type="entry name" value="JDOMAIN"/>
</dbReference>
<name>A0A0L1KD95_9SPHN</name>
<feature type="repeat" description="CXXCXGXG motif" evidence="11">
    <location>
        <begin position="147"/>
        <end position="154"/>
    </location>
</feature>
<dbReference type="GO" id="GO:0008270">
    <property type="term" value="F:zinc ion binding"/>
    <property type="evidence" value="ECO:0007669"/>
    <property type="project" value="UniProtKB-UniRule"/>
</dbReference>
<dbReference type="InterPro" id="IPR036869">
    <property type="entry name" value="J_dom_sf"/>
</dbReference>
<keyword evidence="8 11" id="KW-0143">Chaperone</keyword>
<evidence type="ECO:0000256" key="11">
    <source>
        <dbReference type="HAMAP-Rule" id="MF_01152"/>
    </source>
</evidence>
<dbReference type="Gene3D" id="2.10.230.10">
    <property type="entry name" value="Heat shock protein DnaJ, cysteine-rich domain"/>
    <property type="match status" value="1"/>
</dbReference>
<dbReference type="CDD" id="cd10747">
    <property type="entry name" value="DnaJ_C"/>
    <property type="match status" value="1"/>
</dbReference>
<feature type="domain" description="CR-type" evidence="14">
    <location>
        <begin position="134"/>
        <end position="212"/>
    </location>
</feature>
<evidence type="ECO:0000259" key="13">
    <source>
        <dbReference type="PROSITE" id="PS50076"/>
    </source>
</evidence>
<evidence type="ECO:0000256" key="1">
    <source>
        <dbReference type="ARBA" id="ARBA00022490"/>
    </source>
</evidence>
<dbReference type="PROSITE" id="PS50076">
    <property type="entry name" value="DNAJ_2"/>
    <property type="match status" value="1"/>
</dbReference>
<dbReference type="NCBIfam" id="TIGR02349">
    <property type="entry name" value="DnaJ_bact"/>
    <property type="match status" value="1"/>
</dbReference>
<dbReference type="InterPro" id="IPR002939">
    <property type="entry name" value="DnaJ_C"/>
</dbReference>
<dbReference type="GO" id="GO:0009408">
    <property type="term" value="P:response to heat"/>
    <property type="evidence" value="ECO:0007669"/>
    <property type="project" value="InterPro"/>
</dbReference>
<dbReference type="CDD" id="cd10719">
    <property type="entry name" value="DnaJ_zf"/>
    <property type="match status" value="1"/>
</dbReference>
<dbReference type="GO" id="GO:0051082">
    <property type="term" value="F:unfolded protein binding"/>
    <property type="evidence" value="ECO:0007669"/>
    <property type="project" value="UniProtKB-UniRule"/>
</dbReference>
<dbReference type="HAMAP" id="MF_01152">
    <property type="entry name" value="DnaJ"/>
    <property type="match status" value="1"/>
</dbReference>
<comment type="cofactor">
    <cofactor evidence="11">
        <name>Zn(2+)</name>
        <dbReference type="ChEBI" id="CHEBI:29105"/>
    </cofactor>
    <text evidence="11">Binds 2 Zn(2+) ions per monomer.</text>
</comment>
<accession>A0A0L1KD95</accession>
<feature type="binding site" evidence="11">
    <location>
        <position position="189"/>
    </location>
    <ligand>
        <name>Zn(2+)</name>
        <dbReference type="ChEBI" id="CHEBI:29105"/>
        <label>2</label>
    </ligand>
</feature>
<evidence type="ECO:0000256" key="5">
    <source>
        <dbReference type="ARBA" id="ARBA00022771"/>
    </source>
</evidence>
<dbReference type="EMBL" id="JYNE01000025">
    <property type="protein sequence ID" value="KNH01832.1"/>
    <property type="molecule type" value="Genomic_DNA"/>
</dbReference>
<dbReference type="Pfam" id="PF00684">
    <property type="entry name" value="DnaJ_CXXCXGXG"/>
    <property type="match status" value="1"/>
</dbReference>
<feature type="domain" description="J" evidence="13">
    <location>
        <begin position="7"/>
        <end position="72"/>
    </location>
</feature>
<dbReference type="SUPFAM" id="SSF46565">
    <property type="entry name" value="Chaperone J-domain"/>
    <property type="match status" value="1"/>
</dbReference>
<dbReference type="Gene3D" id="2.60.260.20">
    <property type="entry name" value="Urease metallochaperone UreE, N-terminal domain"/>
    <property type="match status" value="2"/>
</dbReference>
<proteinExistence type="inferred from homology"/>
<dbReference type="PANTHER" id="PTHR43096">
    <property type="entry name" value="DNAJ HOMOLOG 1, MITOCHONDRIAL-RELATED"/>
    <property type="match status" value="1"/>
</dbReference>
<comment type="subunit">
    <text evidence="11">Homodimer.</text>
</comment>
<dbReference type="InterPro" id="IPR012724">
    <property type="entry name" value="DnaJ"/>
</dbReference>
<dbReference type="Proteomes" id="UP000037446">
    <property type="component" value="Unassembled WGS sequence"/>
</dbReference>
<dbReference type="InterPro" id="IPR001623">
    <property type="entry name" value="DnaJ_domain"/>
</dbReference>
<dbReference type="GO" id="GO:0005524">
    <property type="term" value="F:ATP binding"/>
    <property type="evidence" value="ECO:0007669"/>
    <property type="project" value="InterPro"/>
</dbReference>
<dbReference type="NCBIfam" id="NF008035">
    <property type="entry name" value="PRK10767.1"/>
    <property type="match status" value="1"/>
</dbReference>
<comment type="similarity">
    <text evidence="9 11">Belongs to the DnaJ family.</text>
</comment>
<evidence type="ECO:0000256" key="12">
    <source>
        <dbReference type="PROSITE-ProRule" id="PRU00546"/>
    </source>
</evidence>
<feature type="zinc finger region" description="CR-type" evidence="12">
    <location>
        <begin position="134"/>
        <end position="212"/>
    </location>
</feature>
<keyword evidence="1 11" id="KW-0963">Cytoplasm</keyword>
<dbReference type="STRING" id="1306953.J121_28"/>
<evidence type="ECO:0000259" key="14">
    <source>
        <dbReference type="PROSITE" id="PS51188"/>
    </source>
</evidence>
<feature type="binding site" evidence="11">
    <location>
        <position position="147"/>
    </location>
    <ligand>
        <name>Zn(2+)</name>
        <dbReference type="ChEBI" id="CHEBI:29105"/>
        <label>1</label>
    </ligand>
</feature>
<protein>
    <recommendedName>
        <fullName evidence="10 11">Chaperone protein DnaJ</fullName>
    </recommendedName>
</protein>
<keyword evidence="2 11" id="KW-0235">DNA replication</keyword>
<feature type="binding site" evidence="11">
    <location>
        <position position="186"/>
    </location>
    <ligand>
        <name>Zn(2+)</name>
        <dbReference type="ChEBI" id="CHEBI:29105"/>
        <label>2</label>
    </ligand>
</feature>
<keyword evidence="7 11" id="KW-0346">Stress response</keyword>
<keyword evidence="5 11" id="KW-0863">Zinc-finger</keyword>
<dbReference type="GeneID" id="93685516"/>
<dbReference type="FunFam" id="2.60.260.20:FF:000005">
    <property type="entry name" value="Chaperone protein dnaJ 1, mitochondrial"/>
    <property type="match status" value="1"/>
</dbReference>
<evidence type="ECO:0000256" key="6">
    <source>
        <dbReference type="ARBA" id="ARBA00022833"/>
    </source>
</evidence>
<dbReference type="FunFam" id="2.10.230.10:FF:000002">
    <property type="entry name" value="Molecular chaperone DnaJ"/>
    <property type="match status" value="1"/>
</dbReference>
<sequence>MSTTETDLYELLGVSRDADGATIKSAYRKLAMKHHPDRNPGCTESEGKFKAVSAAYEVLKDPQKRAAYDRFGHAAFQQGGPGGGGHPGADFGDIGDIFETIFGSAFGGGGRTRARRGADLRYDLQIDLEDAFSGKSTEIEIEVSENCETCHGSGATPGTRARTCNLCHGQGQVRAKQGFFVVERPCPNCHGSGEVISSPCRDCRGEGRVDKAQALEVEIPPGVDTGTRIRLSGKGEAGPRGAPPGDLYIFLHVKPHAIFEREGTTLATRVPISFTKAALGGSITIPNIDGEEVTLEIPAGIQSGKQLRQRGAGMPVLQGRGRGDLVIEIAVETPTRISKEQRALLEQFRELETGDECPESRGFFDKLKGALGG</sequence>
<dbReference type="PATRIC" id="fig|1306953.7.peg.28"/>
<dbReference type="Pfam" id="PF01556">
    <property type="entry name" value="DnaJ_C"/>
    <property type="match status" value="1"/>
</dbReference>
<feature type="binding site" evidence="11">
    <location>
        <position position="164"/>
    </location>
    <ligand>
        <name>Zn(2+)</name>
        <dbReference type="ChEBI" id="CHEBI:29105"/>
        <label>2</label>
    </ligand>
</feature>
<evidence type="ECO:0000313" key="15">
    <source>
        <dbReference type="EMBL" id="KNH01832.1"/>
    </source>
</evidence>
<comment type="subcellular location">
    <subcellularLocation>
        <location evidence="11">Cytoplasm</location>
    </subcellularLocation>
</comment>
<dbReference type="Pfam" id="PF00226">
    <property type="entry name" value="DnaJ"/>
    <property type="match status" value="1"/>
</dbReference>
<feature type="binding site" evidence="11">
    <location>
        <position position="203"/>
    </location>
    <ligand>
        <name>Zn(2+)</name>
        <dbReference type="ChEBI" id="CHEBI:29105"/>
        <label>1</label>
    </ligand>
</feature>
<comment type="domain">
    <text evidence="11">The J domain is necessary and sufficient to stimulate DnaK ATPase activity. Zinc center 1 plays an important role in the autonomous, DnaK-independent chaperone activity of DnaJ. Zinc center 2 is essential for interaction with DnaK and for DnaJ activity.</text>
</comment>
<dbReference type="SUPFAM" id="SSF57938">
    <property type="entry name" value="DnaJ/Hsp40 cysteine-rich domain"/>
    <property type="match status" value="1"/>
</dbReference>
<dbReference type="InterPro" id="IPR018253">
    <property type="entry name" value="DnaJ_domain_CS"/>
</dbReference>
<dbReference type="GO" id="GO:0031072">
    <property type="term" value="F:heat shock protein binding"/>
    <property type="evidence" value="ECO:0007669"/>
    <property type="project" value="InterPro"/>
</dbReference>
<dbReference type="Gene3D" id="1.10.287.110">
    <property type="entry name" value="DnaJ domain"/>
    <property type="match status" value="1"/>
</dbReference>
<feature type="binding site" evidence="11">
    <location>
        <position position="200"/>
    </location>
    <ligand>
        <name>Zn(2+)</name>
        <dbReference type="ChEBI" id="CHEBI:29105"/>
        <label>1</label>
    </ligand>
</feature>
<feature type="repeat" description="CXXCXGXG motif" evidence="11">
    <location>
        <begin position="186"/>
        <end position="193"/>
    </location>
</feature>
<organism evidence="15 16">
    <name type="scientific">Qipengyuania citrea LAMA 915</name>
    <dbReference type="NCBI Taxonomy" id="1306953"/>
    <lineage>
        <taxon>Bacteria</taxon>
        <taxon>Pseudomonadati</taxon>
        <taxon>Pseudomonadota</taxon>
        <taxon>Alphaproteobacteria</taxon>
        <taxon>Sphingomonadales</taxon>
        <taxon>Erythrobacteraceae</taxon>
        <taxon>Qipengyuania</taxon>
    </lineage>
</organism>
<dbReference type="SUPFAM" id="SSF49493">
    <property type="entry name" value="HSP40/DnaJ peptide-binding domain"/>
    <property type="match status" value="2"/>
</dbReference>
<evidence type="ECO:0000313" key="16">
    <source>
        <dbReference type="Proteomes" id="UP000037446"/>
    </source>
</evidence>
<comment type="caution">
    <text evidence="15">The sequence shown here is derived from an EMBL/GenBank/DDBJ whole genome shotgun (WGS) entry which is preliminary data.</text>
</comment>
<evidence type="ECO:0000256" key="8">
    <source>
        <dbReference type="ARBA" id="ARBA00023186"/>
    </source>
</evidence>
<keyword evidence="3 11" id="KW-0479">Metal-binding</keyword>
<reference evidence="16" key="1">
    <citation type="submission" date="2015-02" db="EMBL/GenBank/DDBJ databases">
        <authorList>
            <person name="Lima A.O."/>
            <person name="Cabral A."/>
            <person name="Porto L.M."/>
            <person name="Silva M.A."/>
        </authorList>
    </citation>
    <scope>NUCLEOTIDE SEQUENCE [LARGE SCALE GENOMIC DNA]</scope>
    <source>
        <strain evidence="16">LAMA 915</strain>
    </source>
</reference>
<keyword evidence="4 11" id="KW-0677">Repeat</keyword>
<dbReference type="AlphaFoldDB" id="A0A0L1KD95"/>
<gene>
    <name evidence="11" type="primary">dnaJ</name>
    <name evidence="15" type="ORF">J121_28</name>
</gene>
<dbReference type="PROSITE" id="PS51188">
    <property type="entry name" value="ZF_CR"/>
    <property type="match status" value="1"/>
</dbReference>
<comment type="function">
    <text evidence="11">Participates actively in the response to hyperosmotic and heat shock by preventing the aggregation of stress-denatured proteins and by disaggregating proteins, also in an autonomous, DnaK-independent fashion. Unfolded proteins bind initially to DnaJ; upon interaction with the DnaJ-bound protein, DnaK hydrolyzes its bound ATP, resulting in the formation of a stable complex. GrpE releases ADP from DnaK; ATP binding to DnaK triggers the release of the substrate protein, thus completing the reaction cycle. Several rounds of ATP-dependent interactions between DnaJ, DnaK and GrpE are required for fully efficient folding. Also involved, together with DnaK and GrpE, in the DNA replication of plasmids through activation of initiation proteins.</text>
</comment>
<dbReference type="SMART" id="SM00271">
    <property type="entry name" value="DnaJ"/>
    <property type="match status" value="1"/>
</dbReference>
<dbReference type="PANTHER" id="PTHR43096:SF48">
    <property type="entry name" value="CHAPERONE PROTEIN DNAJ"/>
    <property type="match status" value="1"/>
</dbReference>
<feature type="binding site" evidence="11">
    <location>
        <position position="150"/>
    </location>
    <ligand>
        <name>Zn(2+)</name>
        <dbReference type="ChEBI" id="CHEBI:29105"/>
        <label>1</label>
    </ligand>
</feature>
<dbReference type="RefSeq" id="WP_050600532.1">
    <property type="nucleotide sequence ID" value="NZ_JYNE01000025.1"/>
</dbReference>
<dbReference type="CDD" id="cd06257">
    <property type="entry name" value="DnaJ"/>
    <property type="match status" value="1"/>
</dbReference>
<dbReference type="GO" id="GO:0006260">
    <property type="term" value="P:DNA replication"/>
    <property type="evidence" value="ECO:0007669"/>
    <property type="project" value="UniProtKB-KW"/>
</dbReference>
<keyword evidence="6 11" id="KW-0862">Zinc</keyword>
<dbReference type="InterPro" id="IPR008971">
    <property type="entry name" value="HSP40/DnaJ_pept-bd"/>
</dbReference>
<evidence type="ECO:0000256" key="9">
    <source>
        <dbReference type="ARBA" id="ARBA00061004"/>
    </source>
</evidence>
<dbReference type="GO" id="GO:0005737">
    <property type="term" value="C:cytoplasm"/>
    <property type="evidence" value="ECO:0007669"/>
    <property type="project" value="UniProtKB-SubCell"/>
</dbReference>
<dbReference type="PROSITE" id="PS00636">
    <property type="entry name" value="DNAJ_1"/>
    <property type="match status" value="1"/>
</dbReference>
<feature type="repeat" description="CXXCXGXG motif" evidence="11">
    <location>
        <begin position="200"/>
        <end position="207"/>
    </location>
</feature>
<evidence type="ECO:0000256" key="7">
    <source>
        <dbReference type="ARBA" id="ARBA00023016"/>
    </source>
</evidence>
<evidence type="ECO:0000256" key="3">
    <source>
        <dbReference type="ARBA" id="ARBA00022723"/>
    </source>
</evidence>
<feature type="binding site" evidence="11">
    <location>
        <position position="167"/>
    </location>
    <ligand>
        <name>Zn(2+)</name>
        <dbReference type="ChEBI" id="CHEBI:29105"/>
        <label>2</label>
    </ligand>
</feature>
<evidence type="ECO:0000256" key="4">
    <source>
        <dbReference type="ARBA" id="ARBA00022737"/>
    </source>
</evidence>